<name>A0A1Y1KVB1_PHOPY</name>
<reference evidence="6" key="1">
    <citation type="journal article" date="2016" name="Sci. Rep.">
        <title>Molecular characterization of firefly nuptial gifts: a multi-omics approach sheds light on postcopulatory sexual selection.</title>
        <authorList>
            <person name="Al-Wathiqui N."/>
            <person name="Fallon T.R."/>
            <person name="South A."/>
            <person name="Weng J.K."/>
            <person name="Lewis S.M."/>
        </authorList>
    </citation>
    <scope>NUCLEOTIDE SEQUENCE</scope>
</reference>
<organism evidence="6">
    <name type="scientific">Photinus pyralis</name>
    <name type="common">Common eastern firefly</name>
    <name type="synonym">Lampyris pyralis</name>
    <dbReference type="NCBI Taxonomy" id="7054"/>
    <lineage>
        <taxon>Eukaryota</taxon>
        <taxon>Metazoa</taxon>
        <taxon>Ecdysozoa</taxon>
        <taxon>Arthropoda</taxon>
        <taxon>Hexapoda</taxon>
        <taxon>Insecta</taxon>
        <taxon>Pterygota</taxon>
        <taxon>Neoptera</taxon>
        <taxon>Endopterygota</taxon>
        <taxon>Coleoptera</taxon>
        <taxon>Polyphaga</taxon>
        <taxon>Elateriformia</taxon>
        <taxon>Elateroidea</taxon>
        <taxon>Lampyridae</taxon>
        <taxon>Lampyrinae</taxon>
        <taxon>Photinus</taxon>
    </lineage>
</organism>
<dbReference type="PROSITE" id="PS51081">
    <property type="entry name" value="ZF_SIAH"/>
    <property type="match status" value="1"/>
</dbReference>
<protein>
    <recommendedName>
        <fullName evidence="5">SIAH-type domain-containing protein</fullName>
    </recommendedName>
</protein>
<dbReference type="InterPro" id="IPR013010">
    <property type="entry name" value="Znf_SIAH"/>
</dbReference>
<dbReference type="Gene3D" id="3.30.40.10">
    <property type="entry name" value="Zinc/RING finger domain, C3HC4 (zinc finger)"/>
    <property type="match status" value="1"/>
</dbReference>
<dbReference type="GO" id="GO:0016567">
    <property type="term" value="P:protein ubiquitination"/>
    <property type="evidence" value="ECO:0007669"/>
    <property type="project" value="UniProtKB-UniPathway"/>
</dbReference>
<dbReference type="GO" id="GO:0005737">
    <property type="term" value="C:cytoplasm"/>
    <property type="evidence" value="ECO:0007669"/>
    <property type="project" value="TreeGrafter"/>
</dbReference>
<dbReference type="GO" id="GO:0031624">
    <property type="term" value="F:ubiquitin conjugating enzyme binding"/>
    <property type="evidence" value="ECO:0007669"/>
    <property type="project" value="TreeGrafter"/>
</dbReference>
<dbReference type="InterPro" id="IPR013083">
    <property type="entry name" value="Znf_RING/FYVE/PHD"/>
</dbReference>
<evidence type="ECO:0000313" key="6">
    <source>
        <dbReference type="EMBL" id="JAV64391.1"/>
    </source>
</evidence>
<dbReference type="GO" id="GO:0008270">
    <property type="term" value="F:zinc ion binding"/>
    <property type="evidence" value="ECO:0007669"/>
    <property type="project" value="UniProtKB-KW"/>
</dbReference>
<dbReference type="SUPFAM" id="SSF49599">
    <property type="entry name" value="TRAF domain-like"/>
    <property type="match status" value="1"/>
</dbReference>
<dbReference type="UniPathway" id="UPA00143"/>
<dbReference type="AlphaFoldDB" id="A0A1Y1KVB1"/>
<keyword evidence="1" id="KW-0479">Metal-binding</keyword>
<dbReference type="InterPro" id="IPR004162">
    <property type="entry name" value="SINA-like_animal"/>
</dbReference>
<evidence type="ECO:0000256" key="2">
    <source>
        <dbReference type="ARBA" id="ARBA00022771"/>
    </source>
</evidence>
<dbReference type="PANTHER" id="PTHR45877">
    <property type="entry name" value="E3 UBIQUITIN-PROTEIN LIGASE SIAH2"/>
    <property type="match status" value="1"/>
</dbReference>
<dbReference type="GO" id="GO:0061630">
    <property type="term" value="F:ubiquitin protein ligase activity"/>
    <property type="evidence" value="ECO:0007669"/>
    <property type="project" value="TreeGrafter"/>
</dbReference>
<evidence type="ECO:0000256" key="4">
    <source>
        <dbReference type="PROSITE-ProRule" id="PRU00455"/>
    </source>
</evidence>
<keyword evidence="2 4" id="KW-0863">Zinc-finger</keyword>
<sequence>MLCDCRLGELEPLYIWLEPLTTITKMLKSGVELVPKDFLCTICKQYLSTAPIYLLEDGRDICNSCSQGNCLKPYRNATLEKILANVHFPCKNSGDGCTVTYKFNKEEHINKCNYNPVPCPLHNKFKCQWNGKFKEMREHLTQEHRLSILKSATFDIHVDQDAEDAFMVLNGECFFLVNYMYDSAVGTFKYIIVTFDLELNSKIKLENSSNRDNVLQLTGHECVSLNSCLLIDYAFQRKLLTYMR</sequence>
<dbReference type="PANTHER" id="PTHR45877:SF2">
    <property type="entry name" value="E3 UBIQUITIN-PROTEIN LIGASE SINA-RELATED"/>
    <property type="match status" value="1"/>
</dbReference>
<accession>A0A1Y1KVB1</accession>
<dbReference type="GO" id="GO:0043161">
    <property type="term" value="P:proteasome-mediated ubiquitin-dependent protein catabolic process"/>
    <property type="evidence" value="ECO:0007669"/>
    <property type="project" value="TreeGrafter"/>
</dbReference>
<evidence type="ECO:0000259" key="5">
    <source>
        <dbReference type="PROSITE" id="PS51081"/>
    </source>
</evidence>
<feature type="domain" description="SIAH-type" evidence="5">
    <location>
        <begin position="85"/>
        <end position="145"/>
    </location>
</feature>
<evidence type="ECO:0000256" key="3">
    <source>
        <dbReference type="ARBA" id="ARBA00022833"/>
    </source>
</evidence>
<keyword evidence="3" id="KW-0862">Zinc</keyword>
<evidence type="ECO:0000256" key="1">
    <source>
        <dbReference type="ARBA" id="ARBA00022723"/>
    </source>
</evidence>
<dbReference type="EMBL" id="GEZM01074942">
    <property type="protein sequence ID" value="JAV64391.1"/>
    <property type="molecule type" value="Transcribed_RNA"/>
</dbReference>
<dbReference type="Pfam" id="PF21361">
    <property type="entry name" value="Sina_ZnF"/>
    <property type="match status" value="1"/>
</dbReference>
<proteinExistence type="predicted"/>